<proteinExistence type="predicted"/>
<name>A0A1Y2FCJ8_9FUNG</name>
<dbReference type="Proteomes" id="UP000193920">
    <property type="component" value="Unassembled WGS sequence"/>
</dbReference>
<dbReference type="AlphaFoldDB" id="A0A1Y2FCJ8"/>
<keyword evidence="2" id="KW-1185">Reference proteome</keyword>
<accession>A0A1Y2FCJ8</accession>
<dbReference type="STRING" id="1754190.A0A1Y2FCJ8"/>
<comment type="caution">
    <text evidence="1">The sequence shown here is derived from an EMBL/GenBank/DDBJ whole genome shotgun (WGS) entry which is preliminary data.</text>
</comment>
<evidence type="ECO:0008006" key="3">
    <source>
        <dbReference type="Google" id="ProtNLM"/>
    </source>
</evidence>
<organism evidence="1 2">
    <name type="scientific">Neocallimastix californiae</name>
    <dbReference type="NCBI Taxonomy" id="1754190"/>
    <lineage>
        <taxon>Eukaryota</taxon>
        <taxon>Fungi</taxon>
        <taxon>Fungi incertae sedis</taxon>
        <taxon>Chytridiomycota</taxon>
        <taxon>Chytridiomycota incertae sedis</taxon>
        <taxon>Neocallimastigomycetes</taxon>
        <taxon>Neocallimastigales</taxon>
        <taxon>Neocallimastigaceae</taxon>
        <taxon>Neocallimastix</taxon>
    </lineage>
</organism>
<dbReference type="OrthoDB" id="2149057at2759"/>
<sequence length="446" mass="52065">MDWKGIFEKVLKRGKNRIHYLKIWSSFTLQQLPMIANPNFLNNLVLLDLRNTNFDVKYLFKPEINNNIMKYSKEKQIEDIKMIENKIKLLTINNDDSINNRSGINNNDIEKRENNDNTNNYYYFLDLFKNLKYLYIFGCKNATKKTVYKINMKWKHLTLDVKICEECHELTRICREKALNSDIHNIEKITHCSRCKKSHCDHCRPLWTCEVCKGDYTCQDCRAHGLTCTTCDSDYCYTCNYPGKVLECRYCHFMSCGQSLKCQNIGHLYKGCDKCDLYVCHKCEKDQKKLIKCSGNNCSKNFCKTCIYESSNSSLISFDKKDVEKRIYDNNYGICSYCNKLYCIDCKENLSLYAGGKDSSYTVVICKECESFYKTQLLNLLRISPLRTSNFSNNTSSNSDRIYNHSSSSSAYSNNLLTMTSTNMLTNRSLSLESPISSYHDDNYIR</sequence>
<dbReference type="EMBL" id="MCOG01000010">
    <property type="protein sequence ID" value="ORY81642.1"/>
    <property type="molecule type" value="Genomic_DNA"/>
</dbReference>
<evidence type="ECO:0000313" key="2">
    <source>
        <dbReference type="Proteomes" id="UP000193920"/>
    </source>
</evidence>
<evidence type="ECO:0000313" key="1">
    <source>
        <dbReference type="EMBL" id="ORY81642.1"/>
    </source>
</evidence>
<gene>
    <name evidence="1" type="ORF">LY90DRAFT_697634</name>
</gene>
<protein>
    <recommendedName>
        <fullName evidence="3">RING-type domain-containing protein</fullName>
    </recommendedName>
</protein>
<reference evidence="1 2" key="1">
    <citation type="submission" date="2016-08" db="EMBL/GenBank/DDBJ databases">
        <title>A Parts List for Fungal Cellulosomes Revealed by Comparative Genomics.</title>
        <authorList>
            <consortium name="DOE Joint Genome Institute"/>
            <person name="Haitjema C.H."/>
            <person name="Gilmore S.P."/>
            <person name="Henske J.K."/>
            <person name="Solomon K.V."/>
            <person name="De Groot R."/>
            <person name="Kuo A."/>
            <person name="Mondo S.J."/>
            <person name="Salamov A.A."/>
            <person name="Labutti K."/>
            <person name="Zhao Z."/>
            <person name="Chiniquy J."/>
            <person name="Barry K."/>
            <person name="Brewer H.M."/>
            <person name="Purvine S.O."/>
            <person name="Wright A.T."/>
            <person name="Boxma B."/>
            <person name="Van Alen T."/>
            <person name="Hackstein J.H."/>
            <person name="Baker S.E."/>
            <person name="Grigoriev I.V."/>
            <person name="O'Malley M.A."/>
        </authorList>
    </citation>
    <scope>NUCLEOTIDE SEQUENCE [LARGE SCALE GENOMIC DNA]</scope>
    <source>
        <strain evidence="1 2">G1</strain>
    </source>
</reference>